<dbReference type="Proteomes" id="UP000176803">
    <property type="component" value="Unassembled WGS sequence"/>
</dbReference>
<comment type="caution">
    <text evidence="2">The sequence shown here is derived from an EMBL/GenBank/DDBJ whole genome shotgun (WGS) entry which is preliminary data.</text>
</comment>
<gene>
    <name evidence="2" type="ORF">A3F03_04900</name>
</gene>
<reference evidence="2 3" key="1">
    <citation type="journal article" date="2016" name="Nat. Commun.">
        <title>Thousands of microbial genomes shed light on interconnected biogeochemical processes in an aquifer system.</title>
        <authorList>
            <person name="Anantharaman K."/>
            <person name="Brown C.T."/>
            <person name="Hug L.A."/>
            <person name="Sharon I."/>
            <person name="Castelle C.J."/>
            <person name="Probst A.J."/>
            <person name="Thomas B.C."/>
            <person name="Singh A."/>
            <person name="Wilkins M.J."/>
            <person name="Karaoz U."/>
            <person name="Brodie E.L."/>
            <person name="Williams K.H."/>
            <person name="Hubbard S.S."/>
            <person name="Banfield J.F."/>
        </authorList>
    </citation>
    <scope>NUCLEOTIDE SEQUENCE [LARGE SCALE GENOMIC DNA]</scope>
</reference>
<dbReference type="EMBL" id="MGAC01000038">
    <property type="protein sequence ID" value="OGK37524.1"/>
    <property type="molecule type" value="Genomic_DNA"/>
</dbReference>
<sequence length="123" mass="15034">MSIKFLKREKMDRSIFLVEWDTGYIQIWEDWSQYLSPKRYNWLNFRPIWFEIDYDKLAGEHFSIELGLMGFNLRFHQFIKQNQRGRKLEKSAKELESIEEACRKEVKKLKSQIKALEKRLKEG</sequence>
<organism evidence="2 3">
    <name type="scientific">Candidatus Roizmanbacteria bacterium RIFCSPHIGHO2_12_FULL_41_11</name>
    <dbReference type="NCBI Taxonomy" id="1802052"/>
    <lineage>
        <taxon>Bacteria</taxon>
        <taxon>Candidatus Roizmaniibacteriota</taxon>
    </lineage>
</organism>
<protein>
    <submittedName>
        <fullName evidence="2">Uncharacterized protein</fullName>
    </submittedName>
</protein>
<accession>A0A1F7I2E4</accession>
<proteinExistence type="predicted"/>
<dbReference type="AlphaFoldDB" id="A0A1F7I2E4"/>
<name>A0A1F7I2E4_9BACT</name>
<feature type="coiled-coil region" evidence="1">
    <location>
        <begin position="88"/>
        <end position="119"/>
    </location>
</feature>
<evidence type="ECO:0000313" key="3">
    <source>
        <dbReference type="Proteomes" id="UP000176803"/>
    </source>
</evidence>
<evidence type="ECO:0000256" key="1">
    <source>
        <dbReference type="SAM" id="Coils"/>
    </source>
</evidence>
<evidence type="ECO:0000313" key="2">
    <source>
        <dbReference type="EMBL" id="OGK37524.1"/>
    </source>
</evidence>
<keyword evidence="1" id="KW-0175">Coiled coil</keyword>